<dbReference type="GO" id="GO:0008168">
    <property type="term" value="F:methyltransferase activity"/>
    <property type="evidence" value="ECO:0007669"/>
    <property type="project" value="UniProtKB-KW"/>
</dbReference>
<evidence type="ECO:0000256" key="3">
    <source>
        <dbReference type="ARBA" id="ARBA00022691"/>
    </source>
</evidence>
<proteinExistence type="predicted"/>
<organism evidence="6 7">
    <name type="scientific">Roseateles violae</name>
    <dbReference type="NCBI Taxonomy" id="3058042"/>
    <lineage>
        <taxon>Bacteria</taxon>
        <taxon>Pseudomonadati</taxon>
        <taxon>Pseudomonadota</taxon>
        <taxon>Betaproteobacteria</taxon>
        <taxon>Burkholderiales</taxon>
        <taxon>Sphaerotilaceae</taxon>
        <taxon>Roseateles</taxon>
    </lineage>
</organism>
<dbReference type="PANTHER" id="PTHR13610:SF9">
    <property type="entry name" value="FI06469P"/>
    <property type="match status" value="1"/>
</dbReference>
<protein>
    <submittedName>
        <fullName evidence="6">Class I SAM-dependent methyltransferase</fullName>
    </submittedName>
</protein>
<keyword evidence="1 6" id="KW-0489">Methyltransferase</keyword>
<evidence type="ECO:0000256" key="2">
    <source>
        <dbReference type="ARBA" id="ARBA00022679"/>
    </source>
</evidence>
<evidence type="ECO:0000313" key="7">
    <source>
        <dbReference type="Proteomes" id="UP001228044"/>
    </source>
</evidence>
<dbReference type="Gene3D" id="3.40.50.150">
    <property type="entry name" value="Vaccinia Virus protein VP39"/>
    <property type="match status" value="1"/>
</dbReference>
<dbReference type="RefSeq" id="WP_290358113.1">
    <property type="nucleotide sequence ID" value="NZ_JAUHHC010000002.1"/>
</dbReference>
<dbReference type="EMBL" id="JAUHHC010000002">
    <property type="protein sequence ID" value="MDN3919787.1"/>
    <property type="molecule type" value="Genomic_DNA"/>
</dbReference>
<keyword evidence="7" id="KW-1185">Reference proteome</keyword>
<dbReference type="InterPro" id="IPR026170">
    <property type="entry name" value="FAM173A/B"/>
</dbReference>
<reference evidence="6 7" key="1">
    <citation type="submission" date="2023-06" db="EMBL/GenBank/DDBJ databases">
        <title>Pelomonas sp. PFR6 16S ribosomal RNA gene Genome sequencing and assembly.</title>
        <authorList>
            <person name="Woo H."/>
        </authorList>
    </citation>
    <scope>NUCLEOTIDE SEQUENCE [LARGE SCALE GENOMIC DNA]</scope>
    <source>
        <strain evidence="6 7">PFR6</strain>
    </source>
</reference>
<name>A0ABT8DTT4_9BURK</name>
<comment type="caution">
    <text evidence="6">The sequence shown here is derived from an EMBL/GenBank/DDBJ whole genome shotgun (WGS) entry which is preliminary data.</text>
</comment>
<feature type="transmembrane region" description="Helical" evidence="5">
    <location>
        <begin position="37"/>
        <end position="55"/>
    </location>
</feature>
<keyword evidence="3" id="KW-0949">S-adenosyl-L-methionine</keyword>
<feature type="region of interest" description="Disordered" evidence="4">
    <location>
        <begin position="249"/>
        <end position="269"/>
    </location>
</feature>
<keyword evidence="5" id="KW-0472">Membrane</keyword>
<evidence type="ECO:0000256" key="4">
    <source>
        <dbReference type="SAM" id="MobiDB-lite"/>
    </source>
</evidence>
<dbReference type="PANTHER" id="PTHR13610">
    <property type="entry name" value="METHYLTRANSFERASE DOMAIN-CONTAINING PROTEIN"/>
    <property type="match status" value="1"/>
</dbReference>
<evidence type="ECO:0000256" key="1">
    <source>
        <dbReference type="ARBA" id="ARBA00022603"/>
    </source>
</evidence>
<dbReference type="InterPro" id="IPR029063">
    <property type="entry name" value="SAM-dependent_MTases_sf"/>
</dbReference>
<sequence length="269" mass="29781">MFLPTRWPLPALLGWAAAWLLFSALRAVDVEAGWALTAAALLGAGLALLQAQRWRRLIVALGFPLSVLINGTGSAMPAWTWLLPLALLALVYPRRSWGDAPLFPSPAGALARLAELAPLPAGATVLDAGCGLGHGLRELRRAYPAARIEGIEWSGLLALLARLRCRWAHIARGDLWAQHWSRFDLVYVFQRPETMARIWVKAEAQLRPGAWLVSLDFAVPALQPLHALELGGGHRLWIYYKAAKTVQMQRSSPRERRHTQDRRFSADMG</sequence>
<dbReference type="Proteomes" id="UP001228044">
    <property type="component" value="Unassembled WGS sequence"/>
</dbReference>
<keyword evidence="5" id="KW-0812">Transmembrane</keyword>
<dbReference type="GO" id="GO:0032259">
    <property type="term" value="P:methylation"/>
    <property type="evidence" value="ECO:0007669"/>
    <property type="project" value="UniProtKB-KW"/>
</dbReference>
<accession>A0ABT8DTT4</accession>
<feature type="transmembrane region" description="Helical" evidence="5">
    <location>
        <begin position="67"/>
        <end position="92"/>
    </location>
</feature>
<keyword evidence="2" id="KW-0808">Transferase</keyword>
<evidence type="ECO:0000313" key="6">
    <source>
        <dbReference type="EMBL" id="MDN3919787.1"/>
    </source>
</evidence>
<gene>
    <name evidence="6" type="ORF">QWJ38_05770</name>
</gene>
<dbReference type="SUPFAM" id="SSF53335">
    <property type="entry name" value="S-adenosyl-L-methionine-dependent methyltransferases"/>
    <property type="match status" value="1"/>
</dbReference>
<keyword evidence="5" id="KW-1133">Transmembrane helix</keyword>
<evidence type="ECO:0000256" key="5">
    <source>
        <dbReference type="SAM" id="Phobius"/>
    </source>
</evidence>